<dbReference type="PANTHER" id="PTHR36173:SF2">
    <property type="entry name" value="RIBONUCLEASE VAPC16"/>
    <property type="match status" value="1"/>
</dbReference>
<proteinExistence type="predicted"/>
<dbReference type="CDD" id="cd09872">
    <property type="entry name" value="PIN_Sll0205-like"/>
    <property type="match status" value="1"/>
</dbReference>
<evidence type="ECO:0000256" key="5">
    <source>
        <dbReference type="ARBA" id="ARBA00022801"/>
    </source>
</evidence>
<dbReference type="AlphaFoldDB" id="A0A1A2YPN7"/>
<gene>
    <name evidence="8" type="ORF">A5707_09740</name>
</gene>
<reference evidence="9" key="1">
    <citation type="submission" date="2016-06" db="EMBL/GenBank/DDBJ databases">
        <authorList>
            <person name="Sutton G."/>
            <person name="Brinkac L."/>
            <person name="Sanka R."/>
            <person name="Adams M."/>
            <person name="Lau E."/>
            <person name="Sam S."/>
            <person name="Sreng N."/>
            <person name="Him V."/>
            <person name="Kerleguer A."/>
            <person name="Cheng S."/>
        </authorList>
    </citation>
    <scope>NUCLEOTIDE SEQUENCE [LARGE SCALE GENOMIC DNA]</scope>
    <source>
        <strain evidence="9">E861</strain>
    </source>
</reference>
<evidence type="ECO:0000313" key="9">
    <source>
        <dbReference type="Proteomes" id="UP000093592"/>
    </source>
</evidence>
<evidence type="ECO:0000256" key="4">
    <source>
        <dbReference type="ARBA" id="ARBA00022723"/>
    </source>
</evidence>
<dbReference type="GO" id="GO:0046872">
    <property type="term" value="F:metal ion binding"/>
    <property type="evidence" value="ECO:0007669"/>
    <property type="project" value="UniProtKB-KW"/>
</dbReference>
<dbReference type="EMBL" id="LZKJ01000200">
    <property type="protein sequence ID" value="OBI40199.1"/>
    <property type="molecule type" value="Genomic_DNA"/>
</dbReference>
<dbReference type="OrthoDB" id="9798990at2"/>
<feature type="domain" description="PIN" evidence="7">
    <location>
        <begin position="5"/>
        <end position="118"/>
    </location>
</feature>
<name>A0A1A2YPN7_9MYCO</name>
<dbReference type="Proteomes" id="UP000093592">
    <property type="component" value="Unassembled WGS sequence"/>
</dbReference>
<keyword evidence="4" id="KW-0479">Metal-binding</keyword>
<accession>A0A1A2YPN7</accession>
<keyword evidence="3" id="KW-0540">Nuclease</keyword>
<keyword evidence="2" id="KW-1277">Toxin-antitoxin system</keyword>
<keyword evidence="5" id="KW-0378">Hydrolase</keyword>
<keyword evidence="6" id="KW-0460">Magnesium</keyword>
<dbReference type="InterPro" id="IPR002716">
    <property type="entry name" value="PIN_dom"/>
</dbReference>
<dbReference type="Pfam" id="PF01850">
    <property type="entry name" value="PIN"/>
    <property type="match status" value="1"/>
</dbReference>
<dbReference type="SUPFAM" id="SSF88723">
    <property type="entry name" value="PIN domain-like"/>
    <property type="match status" value="1"/>
</dbReference>
<comment type="cofactor">
    <cofactor evidence="1">
        <name>Mg(2+)</name>
        <dbReference type="ChEBI" id="CHEBI:18420"/>
    </cofactor>
</comment>
<dbReference type="InterPro" id="IPR029060">
    <property type="entry name" value="PIN-like_dom_sf"/>
</dbReference>
<evidence type="ECO:0000256" key="2">
    <source>
        <dbReference type="ARBA" id="ARBA00022649"/>
    </source>
</evidence>
<evidence type="ECO:0000313" key="8">
    <source>
        <dbReference type="EMBL" id="OBI40199.1"/>
    </source>
</evidence>
<evidence type="ECO:0000256" key="3">
    <source>
        <dbReference type="ARBA" id="ARBA00022722"/>
    </source>
</evidence>
<dbReference type="InterPro" id="IPR052919">
    <property type="entry name" value="TA_system_RNase"/>
</dbReference>
<dbReference type="RefSeq" id="WP_065016489.1">
    <property type="nucleotide sequence ID" value="NZ_LZKJ01000200.1"/>
</dbReference>
<organism evidence="8 9">
    <name type="scientific">Mycobacterium kyorinense</name>
    <dbReference type="NCBI Taxonomy" id="487514"/>
    <lineage>
        <taxon>Bacteria</taxon>
        <taxon>Bacillati</taxon>
        <taxon>Actinomycetota</taxon>
        <taxon>Actinomycetes</taxon>
        <taxon>Mycobacteriales</taxon>
        <taxon>Mycobacteriaceae</taxon>
        <taxon>Mycobacterium</taxon>
    </lineage>
</organism>
<dbReference type="Gene3D" id="3.40.50.1010">
    <property type="entry name" value="5'-nuclease"/>
    <property type="match status" value="1"/>
</dbReference>
<evidence type="ECO:0000259" key="7">
    <source>
        <dbReference type="Pfam" id="PF01850"/>
    </source>
</evidence>
<comment type="caution">
    <text evidence="8">The sequence shown here is derived from an EMBL/GenBank/DDBJ whole genome shotgun (WGS) entry which is preliminary data.</text>
</comment>
<dbReference type="PANTHER" id="PTHR36173">
    <property type="entry name" value="RIBONUCLEASE VAPC16-RELATED"/>
    <property type="match status" value="1"/>
</dbReference>
<dbReference type="GO" id="GO:0016787">
    <property type="term" value="F:hydrolase activity"/>
    <property type="evidence" value="ECO:0007669"/>
    <property type="project" value="UniProtKB-KW"/>
</dbReference>
<dbReference type="InterPro" id="IPR041705">
    <property type="entry name" value="PIN_Sll0205"/>
</dbReference>
<protein>
    <submittedName>
        <fullName evidence="8">Twitching motility protein PilT</fullName>
    </submittedName>
</protein>
<dbReference type="GO" id="GO:0004518">
    <property type="term" value="F:nuclease activity"/>
    <property type="evidence" value="ECO:0007669"/>
    <property type="project" value="UniProtKB-KW"/>
</dbReference>
<evidence type="ECO:0000256" key="1">
    <source>
        <dbReference type="ARBA" id="ARBA00001946"/>
    </source>
</evidence>
<evidence type="ECO:0000256" key="6">
    <source>
        <dbReference type="ARBA" id="ARBA00022842"/>
    </source>
</evidence>
<sequence>MSGLLLDTHVILWLLDHSPRPGAQARQRIRDSAGVYVSAASTWELAIKVAVGKIQLPDDFDNAVNRSGLRELPLTRRHTLASDLTALPHKDPFDAILVAQATVERLTLVTADAKLLKVLPDAVDARV</sequence>